<dbReference type="Pfam" id="PF00106">
    <property type="entry name" value="adh_short"/>
    <property type="match status" value="1"/>
</dbReference>
<name>A0A8S9V5R5_PHYIN</name>
<evidence type="ECO:0000256" key="2">
    <source>
        <dbReference type="ARBA" id="ARBA00023002"/>
    </source>
</evidence>
<dbReference type="Gene3D" id="3.40.50.720">
    <property type="entry name" value="NAD(P)-binding Rossmann-like Domain"/>
    <property type="match status" value="1"/>
</dbReference>
<evidence type="ECO:0000313" key="3">
    <source>
        <dbReference type="EMBL" id="KAF4148330.1"/>
    </source>
</evidence>
<gene>
    <name evidence="3" type="ORF">GN958_ATG02462</name>
</gene>
<dbReference type="PANTHER" id="PTHR24320:SF148">
    <property type="entry name" value="NAD(P)-BINDING ROSSMANN-FOLD SUPERFAMILY PROTEIN"/>
    <property type="match status" value="1"/>
</dbReference>
<comment type="caution">
    <text evidence="3">The sequence shown here is derived from an EMBL/GenBank/DDBJ whole genome shotgun (WGS) entry which is preliminary data.</text>
</comment>
<dbReference type="GO" id="GO:0016491">
    <property type="term" value="F:oxidoreductase activity"/>
    <property type="evidence" value="ECO:0007669"/>
    <property type="project" value="UniProtKB-KW"/>
</dbReference>
<dbReference type="InterPro" id="IPR036291">
    <property type="entry name" value="NAD(P)-bd_dom_sf"/>
</dbReference>
<proteinExistence type="inferred from homology"/>
<keyword evidence="2" id="KW-0560">Oxidoreductase</keyword>
<evidence type="ECO:0000313" key="4">
    <source>
        <dbReference type="Proteomes" id="UP000704712"/>
    </source>
</evidence>
<reference evidence="3" key="1">
    <citation type="submission" date="2020-03" db="EMBL/GenBank/DDBJ databases">
        <title>Hybrid Assembly of Korean Phytophthora infestans isolates.</title>
        <authorList>
            <person name="Prokchorchik M."/>
            <person name="Lee Y."/>
            <person name="Seo J."/>
            <person name="Cho J.-H."/>
            <person name="Park Y.-E."/>
            <person name="Jang D.-C."/>
            <person name="Im J.-S."/>
            <person name="Choi J.-G."/>
            <person name="Park H.-J."/>
            <person name="Lee G.-B."/>
            <person name="Lee Y.-G."/>
            <person name="Hong S.-Y."/>
            <person name="Cho K."/>
            <person name="Sohn K.H."/>
        </authorList>
    </citation>
    <scope>NUCLEOTIDE SEQUENCE</scope>
    <source>
        <strain evidence="3">KR_2_A2</strain>
    </source>
</reference>
<sequence length="350" mass="37981">MQVTVLHCPFGPASAMPPSSLRWDESQMPSQHGRLIIVTGANAGLGFSTSFGFARAGGHVILACRNETRGAEAERKINDQCQGDEDSVGKAEYMQLDIGSMQSVREFASAFKTRFSGRRLDILVLNAGVKAVEYGETVDGFEQQFGVNHLGHFALVLIALLLPVMKMDASGTADVQPARVVSISSISHHGSSLDMKQLSVKPKNYDAMSAYRASKLANLLFAYELHRRLEKCGISPTQVLSVACHPGVTESNLLPNLASTYNSVIIKAIIGFVHWLPWAQSNAQGALNILCCATDPNVVGGEFIGPHGLSEFYGWPRTVASSKQSISLDKARQLWEESERLTGIKFSVKD</sequence>
<accession>A0A8S9V5R5</accession>
<dbReference type="PANTHER" id="PTHR24320">
    <property type="entry name" value="RETINOL DEHYDROGENASE"/>
    <property type="match status" value="1"/>
</dbReference>
<dbReference type="InterPro" id="IPR002347">
    <property type="entry name" value="SDR_fam"/>
</dbReference>
<evidence type="ECO:0000256" key="1">
    <source>
        <dbReference type="ARBA" id="ARBA00006484"/>
    </source>
</evidence>
<dbReference type="AlphaFoldDB" id="A0A8S9V5R5"/>
<dbReference type="Proteomes" id="UP000704712">
    <property type="component" value="Unassembled WGS sequence"/>
</dbReference>
<dbReference type="SUPFAM" id="SSF51735">
    <property type="entry name" value="NAD(P)-binding Rossmann-fold domains"/>
    <property type="match status" value="1"/>
</dbReference>
<dbReference type="EMBL" id="JAACNO010000292">
    <property type="protein sequence ID" value="KAF4148330.1"/>
    <property type="molecule type" value="Genomic_DNA"/>
</dbReference>
<comment type="similarity">
    <text evidence="1">Belongs to the short-chain dehydrogenases/reductases (SDR) family.</text>
</comment>
<dbReference type="NCBIfam" id="NF004846">
    <property type="entry name" value="PRK06197.1"/>
    <property type="match status" value="1"/>
</dbReference>
<organism evidence="3 4">
    <name type="scientific">Phytophthora infestans</name>
    <name type="common">Potato late blight agent</name>
    <name type="synonym">Botrytis infestans</name>
    <dbReference type="NCBI Taxonomy" id="4787"/>
    <lineage>
        <taxon>Eukaryota</taxon>
        <taxon>Sar</taxon>
        <taxon>Stramenopiles</taxon>
        <taxon>Oomycota</taxon>
        <taxon>Peronosporomycetes</taxon>
        <taxon>Peronosporales</taxon>
        <taxon>Peronosporaceae</taxon>
        <taxon>Phytophthora</taxon>
    </lineage>
</organism>
<protein>
    <submittedName>
        <fullName evidence="3">Short chain dehydrogenase</fullName>
    </submittedName>
</protein>